<comment type="catalytic activity">
    <reaction evidence="1 8">
        <text>Cleavage of hydrophobic, N-terminal signal or leader sequences from secreted and periplasmic proteins.</text>
        <dbReference type="EC" id="3.4.21.89"/>
    </reaction>
</comment>
<keyword evidence="5 8" id="KW-0645">Protease</keyword>
<protein>
    <recommendedName>
        <fullName evidence="4 8">Signal peptidase I</fullName>
        <ecNumber evidence="3 8">3.4.21.89</ecNumber>
    </recommendedName>
</protein>
<dbReference type="OrthoDB" id="5986739at2"/>
<evidence type="ECO:0000256" key="4">
    <source>
        <dbReference type="ARBA" id="ARBA00019232"/>
    </source>
</evidence>
<dbReference type="Proteomes" id="UP000245539">
    <property type="component" value="Unassembled WGS sequence"/>
</dbReference>
<comment type="similarity">
    <text evidence="2 9">Belongs to the peptidase S26 family.</text>
</comment>
<accession>A0A317CTI8</accession>
<evidence type="ECO:0000256" key="6">
    <source>
        <dbReference type="ARBA" id="ARBA00022801"/>
    </source>
</evidence>
<dbReference type="GO" id="GO:0004252">
    <property type="term" value="F:serine-type endopeptidase activity"/>
    <property type="evidence" value="ECO:0007669"/>
    <property type="project" value="InterPro"/>
</dbReference>
<gene>
    <name evidence="11" type="primary">lepB</name>
    <name evidence="11" type="ORF">DKW60_04605</name>
</gene>
<evidence type="ECO:0000256" key="8">
    <source>
        <dbReference type="RuleBase" id="RU003993"/>
    </source>
</evidence>
<evidence type="ECO:0000313" key="11">
    <source>
        <dbReference type="EMBL" id="PWQ99760.1"/>
    </source>
</evidence>
<dbReference type="PRINTS" id="PR00727">
    <property type="entry name" value="LEADERPTASE"/>
</dbReference>
<keyword evidence="12" id="KW-1185">Reference proteome</keyword>
<dbReference type="GO" id="GO:0009003">
    <property type="term" value="F:signal peptidase activity"/>
    <property type="evidence" value="ECO:0007669"/>
    <property type="project" value="UniProtKB-EC"/>
</dbReference>
<evidence type="ECO:0000256" key="2">
    <source>
        <dbReference type="ARBA" id="ARBA00009370"/>
    </source>
</evidence>
<dbReference type="InterPro" id="IPR019757">
    <property type="entry name" value="Pept_S26A_signal_pept_1_Lys-AS"/>
</dbReference>
<dbReference type="EMBL" id="QGKM01000008">
    <property type="protein sequence ID" value="PWQ99760.1"/>
    <property type="molecule type" value="Genomic_DNA"/>
</dbReference>
<dbReference type="InterPro" id="IPR019758">
    <property type="entry name" value="Pept_S26A_signal_pept_1_CS"/>
</dbReference>
<dbReference type="InterPro" id="IPR019756">
    <property type="entry name" value="Pept_S26A_signal_pept_1_Ser-AS"/>
</dbReference>
<dbReference type="Pfam" id="PF10502">
    <property type="entry name" value="Peptidase_S26"/>
    <property type="match status" value="1"/>
</dbReference>
<evidence type="ECO:0000256" key="3">
    <source>
        <dbReference type="ARBA" id="ARBA00013208"/>
    </source>
</evidence>
<feature type="active site" evidence="7">
    <location>
        <position position="97"/>
    </location>
</feature>
<dbReference type="SUPFAM" id="SSF51306">
    <property type="entry name" value="LexA/Signal peptidase"/>
    <property type="match status" value="1"/>
</dbReference>
<evidence type="ECO:0000313" key="12">
    <source>
        <dbReference type="Proteomes" id="UP000245539"/>
    </source>
</evidence>
<evidence type="ECO:0000259" key="10">
    <source>
        <dbReference type="Pfam" id="PF10502"/>
    </source>
</evidence>
<dbReference type="PANTHER" id="PTHR43390:SF1">
    <property type="entry name" value="CHLOROPLAST PROCESSING PEPTIDASE"/>
    <property type="match status" value="1"/>
</dbReference>
<dbReference type="GO" id="GO:0016020">
    <property type="term" value="C:membrane"/>
    <property type="evidence" value="ECO:0007669"/>
    <property type="project" value="UniProtKB-SubCell"/>
</dbReference>
<evidence type="ECO:0000256" key="9">
    <source>
        <dbReference type="RuleBase" id="RU362042"/>
    </source>
</evidence>
<dbReference type="PROSITE" id="PS00760">
    <property type="entry name" value="SPASE_I_2"/>
    <property type="match status" value="1"/>
</dbReference>
<dbReference type="PROSITE" id="PS00501">
    <property type="entry name" value="SPASE_I_1"/>
    <property type="match status" value="1"/>
</dbReference>
<dbReference type="RefSeq" id="WP_109836494.1">
    <property type="nucleotide sequence ID" value="NZ_QGKM01000008.1"/>
</dbReference>
<sequence>MMRIKRRYWLFAIFILVGSVASGLTFEQNPFKTAADTFRGRVLGFELFKIPSNSMLPTLMPGDFIWVSTSAYRNEAPQINDVITFLYPKDKSINYIKRLIGRPGDTVRIEDFKVYVNEQQISQSYLNKSLVKQPYSRYMPPVVIPEGKLFVMGDNRDNSNDGRFFGLVNQADVIGKATTILFGKDNRTGSSIQ</sequence>
<feature type="active site" evidence="7">
    <location>
        <position position="54"/>
    </location>
</feature>
<dbReference type="AlphaFoldDB" id="A0A317CTI8"/>
<dbReference type="PANTHER" id="PTHR43390">
    <property type="entry name" value="SIGNAL PEPTIDASE I"/>
    <property type="match status" value="1"/>
</dbReference>
<dbReference type="EC" id="3.4.21.89" evidence="3 8"/>
<proteinExistence type="inferred from homology"/>
<dbReference type="InterPro" id="IPR019533">
    <property type="entry name" value="Peptidase_S26"/>
</dbReference>
<organism evidence="11 12">
    <name type="scientific">Leucothrix pacifica</name>
    <dbReference type="NCBI Taxonomy" id="1247513"/>
    <lineage>
        <taxon>Bacteria</taxon>
        <taxon>Pseudomonadati</taxon>
        <taxon>Pseudomonadota</taxon>
        <taxon>Gammaproteobacteria</taxon>
        <taxon>Thiotrichales</taxon>
        <taxon>Thiotrichaceae</taxon>
        <taxon>Leucothrix</taxon>
    </lineage>
</organism>
<dbReference type="InterPro" id="IPR036286">
    <property type="entry name" value="LexA/Signal_pep-like_sf"/>
</dbReference>
<keyword evidence="6 8" id="KW-0378">Hydrolase</keyword>
<dbReference type="CDD" id="cd06530">
    <property type="entry name" value="S26_SPase_I"/>
    <property type="match status" value="1"/>
</dbReference>
<dbReference type="PROSITE" id="PS00761">
    <property type="entry name" value="SPASE_I_3"/>
    <property type="match status" value="1"/>
</dbReference>
<evidence type="ECO:0000256" key="1">
    <source>
        <dbReference type="ARBA" id="ARBA00000677"/>
    </source>
</evidence>
<evidence type="ECO:0000256" key="7">
    <source>
        <dbReference type="PIRSR" id="PIRSR600223-1"/>
    </source>
</evidence>
<feature type="domain" description="Peptidase S26" evidence="10">
    <location>
        <begin position="41"/>
        <end position="181"/>
    </location>
</feature>
<dbReference type="GO" id="GO:0006465">
    <property type="term" value="P:signal peptide processing"/>
    <property type="evidence" value="ECO:0007669"/>
    <property type="project" value="InterPro"/>
</dbReference>
<evidence type="ECO:0000256" key="5">
    <source>
        <dbReference type="ARBA" id="ARBA00022670"/>
    </source>
</evidence>
<reference evidence="11 12" key="1">
    <citation type="submission" date="2018-05" db="EMBL/GenBank/DDBJ databases">
        <title>Leucothrix arctica sp. nov., isolated from Arctic seawater.</title>
        <authorList>
            <person name="Choi A."/>
            <person name="Baek K."/>
        </authorList>
    </citation>
    <scope>NUCLEOTIDE SEQUENCE [LARGE SCALE GENOMIC DNA]</scope>
    <source>
        <strain evidence="11 12">JCM 18388</strain>
    </source>
</reference>
<dbReference type="NCBIfam" id="TIGR02227">
    <property type="entry name" value="sigpep_I_bact"/>
    <property type="match status" value="1"/>
</dbReference>
<name>A0A317CTI8_9GAMM</name>
<dbReference type="InterPro" id="IPR000223">
    <property type="entry name" value="Pept_S26A_signal_pept_1"/>
</dbReference>
<comment type="caution">
    <text evidence="11">The sequence shown here is derived from an EMBL/GenBank/DDBJ whole genome shotgun (WGS) entry which is preliminary data.</text>
</comment>
<dbReference type="Gene3D" id="2.10.109.10">
    <property type="entry name" value="Umud Fragment, subunit A"/>
    <property type="match status" value="1"/>
</dbReference>
<comment type="subcellular location">
    <subcellularLocation>
        <location evidence="9">Membrane</location>
        <topology evidence="9">Multi-pass membrane protein</topology>
    </subcellularLocation>
</comment>